<dbReference type="Proteomes" id="UP000245998">
    <property type="component" value="Unassembled WGS sequence"/>
</dbReference>
<evidence type="ECO:0000313" key="1">
    <source>
        <dbReference type="EMBL" id="PWA12085.1"/>
    </source>
</evidence>
<sequence>MFNLTAAEEAREKEKIRRLHYFLSKVNAAGKLPLFTSRRKNRWRRLMQYKQAMNQKYFR</sequence>
<comment type="caution">
    <text evidence="1">The sequence shown here is derived from an EMBL/GenBank/DDBJ whole genome shotgun (WGS) entry which is preliminary data.</text>
</comment>
<name>A0A2U1K490_9BACI</name>
<reference evidence="1 2" key="1">
    <citation type="submission" date="2018-04" db="EMBL/GenBank/DDBJ databases">
        <title>Camelliibacillus theae gen. nov., sp. nov., isolated from Pu'er tea.</title>
        <authorList>
            <person name="Niu L."/>
        </authorList>
    </citation>
    <scope>NUCLEOTIDE SEQUENCE [LARGE SCALE GENOMIC DNA]</scope>
    <source>
        <strain evidence="1 2">T8</strain>
    </source>
</reference>
<dbReference type="AlphaFoldDB" id="A0A2U1K490"/>
<proteinExistence type="predicted"/>
<accession>A0A2U1K490</accession>
<evidence type="ECO:0000313" key="2">
    <source>
        <dbReference type="Proteomes" id="UP000245998"/>
    </source>
</evidence>
<keyword evidence="2" id="KW-1185">Reference proteome</keyword>
<organism evidence="1 2">
    <name type="scientific">Pueribacillus theae</name>
    <dbReference type="NCBI Taxonomy" id="2171751"/>
    <lineage>
        <taxon>Bacteria</taxon>
        <taxon>Bacillati</taxon>
        <taxon>Bacillota</taxon>
        <taxon>Bacilli</taxon>
        <taxon>Bacillales</taxon>
        <taxon>Bacillaceae</taxon>
        <taxon>Pueribacillus</taxon>
    </lineage>
</organism>
<protein>
    <submittedName>
        <fullName evidence="1">Uncharacterized protein</fullName>
    </submittedName>
</protein>
<dbReference type="RefSeq" id="WP_116554278.1">
    <property type="nucleotide sequence ID" value="NZ_QCZG01000012.1"/>
</dbReference>
<gene>
    <name evidence="1" type="ORF">DCC39_07495</name>
</gene>
<dbReference type="EMBL" id="QCZG01000012">
    <property type="protein sequence ID" value="PWA12085.1"/>
    <property type="molecule type" value="Genomic_DNA"/>
</dbReference>